<keyword evidence="1" id="KW-0472">Membrane</keyword>
<organism evidence="2 3">
    <name type="scientific">Candidatus Doudnabacteria bacterium RIFCSPHIGHO2_01_FULL_46_24</name>
    <dbReference type="NCBI Taxonomy" id="1817825"/>
    <lineage>
        <taxon>Bacteria</taxon>
        <taxon>Candidatus Doudnaibacteriota</taxon>
    </lineage>
</organism>
<keyword evidence="1" id="KW-0812">Transmembrane</keyword>
<evidence type="ECO:0000313" key="2">
    <source>
        <dbReference type="EMBL" id="OGE81779.1"/>
    </source>
</evidence>
<feature type="transmembrane region" description="Helical" evidence="1">
    <location>
        <begin position="101"/>
        <end position="123"/>
    </location>
</feature>
<dbReference type="AlphaFoldDB" id="A0A1F5NVS7"/>
<protein>
    <submittedName>
        <fullName evidence="2">Uncharacterized protein</fullName>
    </submittedName>
</protein>
<sequence>MKPKAQKICLIIFLFLVTLTMVMPDFVLAVLPLDQTGISDVNRLPSWGATGPKELIIKILNVLLTVAGLIAVLFIIIGGFQYILSGANEELAERGKKTLQNAIIGIVIIILAYVIVNVINTALG</sequence>
<evidence type="ECO:0000313" key="3">
    <source>
        <dbReference type="Proteomes" id="UP000178892"/>
    </source>
</evidence>
<proteinExistence type="predicted"/>
<reference evidence="2 3" key="1">
    <citation type="journal article" date="2016" name="Nat. Commun.">
        <title>Thousands of microbial genomes shed light on interconnected biogeochemical processes in an aquifer system.</title>
        <authorList>
            <person name="Anantharaman K."/>
            <person name="Brown C.T."/>
            <person name="Hug L.A."/>
            <person name="Sharon I."/>
            <person name="Castelle C.J."/>
            <person name="Probst A.J."/>
            <person name="Thomas B.C."/>
            <person name="Singh A."/>
            <person name="Wilkins M.J."/>
            <person name="Karaoz U."/>
            <person name="Brodie E.L."/>
            <person name="Williams K.H."/>
            <person name="Hubbard S.S."/>
            <person name="Banfield J.F."/>
        </authorList>
    </citation>
    <scope>NUCLEOTIDE SEQUENCE [LARGE SCALE GENOMIC DNA]</scope>
</reference>
<dbReference type="EMBL" id="MFEL01000004">
    <property type="protein sequence ID" value="OGE81779.1"/>
    <property type="molecule type" value="Genomic_DNA"/>
</dbReference>
<comment type="caution">
    <text evidence="2">The sequence shown here is derived from an EMBL/GenBank/DDBJ whole genome shotgun (WGS) entry which is preliminary data.</text>
</comment>
<keyword evidence="1" id="KW-1133">Transmembrane helix</keyword>
<feature type="transmembrane region" description="Helical" evidence="1">
    <location>
        <begin position="55"/>
        <end position="80"/>
    </location>
</feature>
<gene>
    <name evidence="2" type="ORF">A2720_00090</name>
</gene>
<accession>A0A1F5NVS7</accession>
<evidence type="ECO:0000256" key="1">
    <source>
        <dbReference type="SAM" id="Phobius"/>
    </source>
</evidence>
<dbReference type="Proteomes" id="UP000178892">
    <property type="component" value="Unassembled WGS sequence"/>
</dbReference>
<dbReference type="Pfam" id="PF18895">
    <property type="entry name" value="T4SS_pilin"/>
    <property type="match status" value="1"/>
</dbReference>
<dbReference type="STRING" id="1817825.A2720_00090"/>
<dbReference type="InterPro" id="IPR043993">
    <property type="entry name" value="T4SS_pilin"/>
</dbReference>
<name>A0A1F5NVS7_9BACT</name>